<dbReference type="EMBL" id="CAKXAJ010000636">
    <property type="protein sequence ID" value="CAH2207576.1"/>
    <property type="molecule type" value="Genomic_DNA"/>
</dbReference>
<organism evidence="2 3">
    <name type="scientific">Pararge aegeria aegeria</name>
    <dbReference type="NCBI Taxonomy" id="348720"/>
    <lineage>
        <taxon>Eukaryota</taxon>
        <taxon>Metazoa</taxon>
        <taxon>Ecdysozoa</taxon>
        <taxon>Arthropoda</taxon>
        <taxon>Hexapoda</taxon>
        <taxon>Insecta</taxon>
        <taxon>Pterygota</taxon>
        <taxon>Neoptera</taxon>
        <taxon>Endopterygota</taxon>
        <taxon>Lepidoptera</taxon>
        <taxon>Glossata</taxon>
        <taxon>Ditrysia</taxon>
        <taxon>Papilionoidea</taxon>
        <taxon>Nymphalidae</taxon>
        <taxon>Satyrinae</taxon>
        <taxon>Satyrini</taxon>
        <taxon>Parargina</taxon>
        <taxon>Pararge</taxon>
    </lineage>
</organism>
<keyword evidence="3" id="KW-1185">Reference proteome</keyword>
<sequence length="227" mass="25831">MCIAYLIFLLTLQSSIAERDRTPVFVIDYDNVLTNLPNKASPFMKMKSSDFSNIIEVAIERSKVVVLFVEETFSTEDISIKDKIGSPFYHLDQELREKKATYLPSVSQAFKTLKSHLQPLASYVFYLSDSSSKLRIYDKNLRHFYIYFKDGANETRSSALRRHDLLMQEVYLVVRQIAAGPVVAFYTGKVNPVVVETLKLVPTKTENVRPHPGVTIFSSGALFKFIG</sequence>
<dbReference type="AlphaFoldDB" id="A0A8S4QCV9"/>
<dbReference type="Proteomes" id="UP000838756">
    <property type="component" value="Unassembled WGS sequence"/>
</dbReference>
<dbReference type="OrthoDB" id="9985059at2759"/>
<comment type="caution">
    <text evidence="2">The sequence shown here is derived from an EMBL/GenBank/DDBJ whole genome shotgun (WGS) entry which is preliminary data.</text>
</comment>
<feature type="chain" id="PRO_5035874077" evidence="1">
    <location>
        <begin position="18"/>
        <end position="227"/>
    </location>
</feature>
<gene>
    <name evidence="2" type="primary">jg1072</name>
    <name evidence="2" type="ORF">PAEG_LOCUS197</name>
</gene>
<accession>A0A8S4QCV9</accession>
<evidence type="ECO:0000313" key="2">
    <source>
        <dbReference type="EMBL" id="CAH2207576.1"/>
    </source>
</evidence>
<evidence type="ECO:0000313" key="3">
    <source>
        <dbReference type="Proteomes" id="UP000838756"/>
    </source>
</evidence>
<reference evidence="2" key="1">
    <citation type="submission" date="2022-03" db="EMBL/GenBank/DDBJ databases">
        <authorList>
            <person name="Lindestad O."/>
        </authorList>
    </citation>
    <scope>NUCLEOTIDE SEQUENCE</scope>
</reference>
<proteinExistence type="predicted"/>
<feature type="signal peptide" evidence="1">
    <location>
        <begin position="1"/>
        <end position="17"/>
    </location>
</feature>
<name>A0A8S4QCV9_9NEOP</name>
<keyword evidence="1" id="KW-0732">Signal</keyword>
<evidence type="ECO:0000256" key="1">
    <source>
        <dbReference type="SAM" id="SignalP"/>
    </source>
</evidence>
<protein>
    <submittedName>
        <fullName evidence="2">Jg1072 protein</fullName>
    </submittedName>
</protein>